<reference evidence="1" key="1">
    <citation type="submission" date="2022-07" db="EMBL/GenBank/DDBJ databases">
        <title>Phylogenomic reconstructions and comparative analyses of Kickxellomycotina fungi.</title>
        <authorList>
            <person name="Reynolds N.K."/>
            <person name="Stajich J.E."/>
            <person name="Barry K."/>
            <person name="Grigoriev I.V."/>
            <person name="Crous P."/>
            <person name="Smith M.E."/>
        </authorList>
    </citation>
    <scope>NUCLEOTIDE SEQUENCE</scope>
    <source>
        <strain evidence="1">BCRC 34297</strain>
    </source>
</reference>
<dbReference type="EMBL" id="JANBUH010000001">
    <property type="protein sequence ID" value="KAJ2757454.1"/>
    <property type="molecule type" value="Genomic_DNA"/>
</dbReference>
<dbReference type="AlphaFoldDB" id="A0A9W8H054"/>
<keyword evidence="2" id="KW-1185">Reference proteome</keyword>
<protein>
    <submittedName>
        <fullName evidence="1">Uncharacterized protein</fullName>
    </submittedName>
</protein>
<organism evidence="1 2">
    <name type="scientific">Coemansia pectinata</name>
    <dbReference type="NCBI Taxonomy" id="1052879"/>
    <lineage>
        <taxon>Eukaryota</taxon>
        <taxon>Fungi</taxon>
        <taxon>Fungi incertae sedis</taxon>
        <taxon>Zoopagomycota</taxon>
        <taxon>Kickxellomycotina</taxon>
        <taxon>Kickxellomycetes</taxon>
        <taxon>Kickxellales</taxon>
        <taxon>Kickxellaceae</taxon>
        <taxon>Coemansia</taxon>
    </lineage>
</organism>
<proteinExistence type="predicted"/>
<evidence type="ECO:0000313" key="2">
    <source>
        <dbReference type="Proteomes" id="UP001140011"/>
    </source>
</evidence>
<accession>A0A9W8H054</accession>
<sequence length="94" mass="10486">MPCGCKECVLPQVPPACWFLAHDRKAPCGCGGKDCEKNTKLMAKLVLCGFDPFSQEDCMFLRYTVVNEAGDGDKTVAGFAKWKSGHNTKWYYKN</sequence>
<comment type="caution">
    <text evidence="1">The sequence shown here is derived from an EMBL/GenBank/DDBJ whole genome shotgun (WGS) entry which is preliminary data.</text>
</comment>
<gene>
    <name evidence="1" type="ORF">GGI19_000055</name>
</gene>
<dbReference type="OrthoDB" id="5510673at2759"/>
<dbReference type="Proteomes" id="UP001140011">
    <property type="component" value="Unassembled WGS sequence"/>
</dbReference>
<evidence type="ECO:0000313" key="1">
    <source>
        <dbReference type="EMBL" id="KAJ2757454.1"/>
    </source>
</evidence>
<name>A0A9W8H054_9FUNG</name>